<keyword evidence="2" id="KW-1003">Cell membrane</keyword>
<accession>A0A517MY73</accession>
<evidence type="ECO:0000313" key="7">
    <source>
        <dbReference type="EMBL" id="QDS99806.1"/>
    </source>
</evidence>
<feature type="transmembrane region" description="Helical" evidence="6">
    <location>
        <begin position="41"/>
        <end position="60"/>
    </location>
</feature>
<evidence type="ECO:0008006" key="9">
    <source>
        <dbReference type="Google" id="ProtNLM"/>
    </source>
</evidence>
<feature type="transmembrane region" description="Helical" evidence="6">
    <location>
        <begin position="422"/>
        <end position="445"/>
    </location>
</feature>
<dbReference type="InterPro" id="IPR050833">
    <property type="entry name" value="Poly_Biosynth_Transport"/>
</dbReference>
<dbReference type="OrthoDB" id="281155at2"/>
<evidence type="ECO:0000256" key="6">
    <source>
        <dbReference type="SAM" id="Phobius"/>
    </source>
</evidence>
<organism evidence="7 8">
    <name type="scientific">Adhaeretor mobilis</name>
    <dbReference type="NCBI Taxonomy" id="1930276"/>
    <lineage>
        <taxon>Bacteria</taxon>
        <taxon>Pseudomonadati</taxon>
        <taxon>Planctomycetota</taxon>
        <taxon>Planctomycetia</taxon>
        <taxon>Pirellulales</taxon>
        <taxon>Lacipirellulaceae</taxon>
        <taxon>Adhaeretor</taxon>
    </lineage>
</organism>
<feature type="transmembrane region" description="Helical" evidence="6">
    <location>
        <begin position="283"/>
        <end position="304"/>
    </location>
</feature>
<feature type="transmembrane region" description="Helical" evidence="6">
    <location>
        <begin position="80"/>
        <end position="100"/>
    </location>
</feature>
<feature type="transmembrane region" description="Helical" evidence="6">
    <location>
        <begin position="208"/>
        <end position="228"/>
    </location>
</feature>
<dbReference type="PANTHER" id="PTHR30250:SF11">
    <property type="entry name" value="O-ANTIGEN TRANSPORTER-RELATED"/>
    <property type="match status" value="1"/>
</dbReference>
<feature type="transmembrane region" description="Helical" evidence="6">
    <location>
        <begin position="397"/>
        <end position="416"/>
    </location>
</feature>
<evidence type="ECO:0000313" key="8">
    <source>
        <dbReference type="Proteomes" id="UP000319852"/>
    </source>
</evidence>
<evidence type="ECO:0000256" key="3">
    <source>
        <dbReference type="ARBA" id="ARBA00022692"/>
    </source>
</evidence>
<gene>
    <name evidence="7" type="ORF">HG15A2_31370</name>
</gene>
<protein>
    <recommendedName>
        <fullName evidence="9">Polysaccharide biosynthesis protein</fullName>
    </recommendedName>
</protein>
<dbReference type="Proteomes" id="UP000319852">
    <property type="component" value="Chromosome"/>
</dbReference>
<reference evidence="7 8" key="1">
    <citation type="submission" date="2019-02" db="EMBL/GenBank/DDBJ databases">
        <title>Deep-cultivation of Planctomycetes and their phenomic and genomic characterization uncovers novel biology.</title>
        <authorList>
            <person name="Wiegand S."/>
            <person name="Jogler M."/>
            <person name="Boedeker C."/>
            <person name="Pinto D."/>
            <person name="Vollmers J."/>
            <person name="Rivas-Marin E."/>
            <person name="Kohn T."/>
            <person name="Peeters S.H."/>
            <person name="Heuer A."/>
            <person name="Rast P."/>
            <person name="Oberbeckmann S."/>
            <person name="Bunk B."/>
            <person name="Jeske O."/>
            <person name="Meyerdierks A."/>
            <person name="Storesund J.E."/>
            <person name="Kallscheuer N."/>
            <person name="Luecker S."/>
            <person name="Lage O.M."/>
            <person name="Pohl T."/>
            <person name="Merkel B.J."/>
            <person name="Hornburger P."/>
            <person name="Mueller R.-W."/>
            <person name="Bruemmer F."/>
            <person name="Labrenz M."/>
            <person name="Spormann A.M."/>
            <person name="Op den Camp H."/>
            <person name="Overmann J."/>
            <person name="Amann R."/>
            <person name="Jetten M.S.M."/>
            <person name="Mascher T."/>
            <person name="Medema M.H."/>
            <person name="Devos D.P."/>
            <person name="Kaster A.-K."/>
            <person name="Ovreas L."/>
            <person name="Rohde M."/>
            <person name="Galperin M.Y."/>
            <person name="Jogler C."/>
        </authorList>
    </citation>
    <scope>NUCLEOTIDE SEQUENCE [LARGE SCALE GENOMIC DNA]</scope>
    <source>
        <strain evidence="7 8">HG15A2</strain>
    </source>
</reference>
<dbReference type="PANTHER" id="PTHR30250">
    <property type="entry name" value="PST FAMILY PREDICTED COLANIC ACID TRANSPORTER"/>
    <property type="match status" value="1"/>
</dbReference>
<evidence type="ECO:0000256" key="4">
    <source>
        <dbReference type="ARBA" id="ARBA00022989"/>
    </source>
</evidence>
<keyword evidence="5 6" id="KW-0472">Membrane</keyword>
<sequence length="469" mass="50917">MNPKANPTFVENRLSWDGNRDKEVQQQPKNGKTLSAKRHYAVSYGNTVLLLGGNLLLLRWARQGLGEFGFSELVVMRRFLSALTPILSIGLAVTLLKTVSQLAAAGDRQKSISMVACGYQVATLSCLSFLAMTLVVPRPLSRLVTGSPEFGPSLSALAVYALGLLLSVCNSSYCLAQTRYYSANAIQLVRGAICPLLVLILVDSVEMFLLVTGLALIALNLVFYSVTFDSPSRLFTRLDWKGLRGLVAQGLPRTPGDATYYGLLAMPALVASSVGGLERGGEIGYALIVLTLLMQIAVPVNQFLLPETVYLLQVDNHQRLAKRIFVAASFALITTCTGVLFIEVLAPQLVHLHLGIENSGRIEAIRWLVPAAIPLNLLQCMRGVVDSASPRAYAPHLCVGAFFVFLGALVCCHGANDLWSSVIVPFYWAIVFLSLSTCITAYCLLMSIARQSAKRYEDVAVTWDRGRAA</sequence>
<evidence type="ECO:0000256" key="1">
    <source>
        <dbReference type="ARBA" id="ARBA00004651"/>
    </source>
</evidence>
<comment type="subcellular location">
    <subcellularLocation>
        <location evidence="1">Cell membrane</location>
        <topology evidence="1">Multi-pass membrane protein</topology>
    </subcellularLocation>
</comment>
<keyword evidence="8" id="KW-1185">Reference proteome</keyword>
<dbReference type="AlphaFoldDB" id="A0A517MY73"/>
<keyword evidence="3 6" id="KW-0812">Transmembrane</keyword>
<dbReference type="EMBL" id="CP036263">
    <property type="protein sequence ID" value="QDS99806.1"/>
    <property type="molecule type" value="Genomic_DNA"/>
</dbReference>
<evidence type="ECO:0000256" key="5">
    <source>
        <dbReference type="ARBA" id="ARBA00023136"/>
    </source>
</evidence>
<evidence type="ECO:0000256" key="2">
    <source>
        <dbReference type="ARBA" id="ARBA00022475"/>
    </source>
</evidence>
<feature type="transmembrane region" description="Helical" evidence="6">
    <location>
        <begin position="112"/>
        <end position="136"/>
    </location>
</feature>
<keyword evidence="4 6" id="KW-1133">Transmembrane helix</keyword>
<feature type="transmembrane region" description="Helical" evidence="6">
    <location>
        <begin position="156"/>
        <end position="176"/>
    </location>
</feature>
<dbReference type="RefSeq" id="WP_145060973.1">
    <property type="nucleotide sequence ID" value="NZ_CP036263.1"/>
</dbReference>
<proteinExistence type="predicted"/>
<dbReference type="GO" id="GO:0005886">
    <property type="term" value="C:plasma membrane"/>
    <property type="evidence" value="ECO:0007669"/>
    <property type="project" value="UniProtKB-SubCell"/>
</dbReference>
<feature type="transmembrane region" description="Helical" evidence="6">
    <location>
        <begin position="324"/>
        <end position="345"/>
    </location>
</feature>
<dbReference type="KEGG" id="amob:HG15A2_31370"/>
<feature type="transmembrane region" description="Helical" evidence="6">
    <location>
        <begin position="365"/>
        <end position="385"/>
    </location>
</feature>
<name>A0A517MY73_9BACT</name>